<gene>
    <name evidence="2" type="ORF">FHP24_13560</name>
</gene>
<dbReference type="Pfam" id="PF13473">
    <property type="entry name" value="Cupredoxin_1"/>
    <property type="match status" value="1"/>
</dbReference>
<dbReference type="OrthoDB" id="7161040at2"/>
<evidence type="ECO:0000313" key="3">
    <source>
        <dbReference type="Proteomes" id="UP000311605"/>
    </source>
</evidence>
<sequence>MTLPSRAWAKRVATDHPDIRPEIRKGQCLGLTTALLLAFSIVSPAAAIAEDDPVFTITFNDGEVSPLRLEVPAETRFEIRLINHGQTPAEFESIPLSKEKVIGPGVSTFIVIKYLDPGEYSFFDDFHPDAAPAILVAVPPKG</sequence>
<name>A0A5C4XKJ7_9HYPH</name>
<comment type="caution">
    <text evidence="2">The sequence shown here is derived from an EMBL/GenBank/DDBJ whole genome shotgun (WGS) entry which is preliminary data.</text>
</comment>
<feature type="domain" description="EfeO-type cupredoxin-like" evidence="1">
    <location>
        <begin position="34"/>
        <end position="136"/>
    </location>
</feature>
<dbReference type="InterPro" id="IPR008972">
    <property type="entry name" value="Cupredoxin"/>
</dbReference>
<dbReference type="Proteomes" id="UP000311605">
    <property type="component" value="Unassembled WGS sequence"/>
</dbReference>
<evidence type="ECO:0000259" key="1">
    <source>
        <dbReference type="Pfam" id="PF13473"/>
    </source>
</evidence>
<dbReference type="AlphaFoldDB" id="A0A5C4XKJ7"/>
<organism evidence="2 3">
    <name type="scientific">Aliirhizobium smilacinae</name>
    <dbReference type="NCBI Taxonomy" id="1395944"/>
    <lineage>
        <taxon>Bacteria</taxon>
        <taxon>Pseudomonadati</taxon>
        <taxon>Pseudomonadota</taxon>
        <taxon>Alphaproteobacteria</taxon>
        <taxon>Hyphomicrobiales</taxon>
        <taxon>Rhizobiaceae</taxon>
        <taxon>Aliirhizobium</taxon>
    </lineage>
</organism>
<evidence type="ECO:0000313" key="2">
    <source>
        <dbReference type="EMBL" id="TNM63807.1"/>
    </source>
</evidence>
<dbReference type="InterPro" id="IPR028096">
    <property type="entry name" value="EfeO_Cupredoxin"/>
</dbReference>
<dbReference type="EMBL" id="VDMN01000002">
    <property type="protein sequence ID" value="TNM63807.1"/>
    <property type="molecule type" value="Genomic_DNA"/>
</dbReference>
<keyword evidence="3" id="KW-1185">Reference proteome</keyword>
<dbReference type="SUPFAM" id="SSF49503">
    <property type="entry name" value="Cupredoxins"/>
    <property type="match status" value="1"/>
</dbReference>
<protein>
    <submittedName>
        <fullName evidence="2">Cupredoxin domain-containing protein</fullName>
    </submittedName>
</protein>
<reference evidence="2 3" key="1">
    <citation type="submission" date="2019-06" db="EMBL/GenBank/DDBJ databases">
        <title>The draft genome of Rhizobium smilacinae PTYR-5.</title>
        <authorList>
            <person name="Liu L."/>
            <person name="Li L."/>
            <person name="Zhang X."/>
        </authorList>
    </citation>
    <scope>NUCLEOTIDE SEQUENCE [LARGE SCALE GENOMIC DNA]</scope>
    <source>
        <strain evidence="2 3">PTYR-5</strain>
    </source>
</reference>
<proteinExistence type="predicted"/>
<accession>A0A5C4XKJ7</accession>
<dbReference type="Gene3D" id="2.60.40.420">
    <property type="entry name" value="Cupredoxins - blue copper proteins"/>
    <property type="match status" value="1"/>
</dbReference>